<proteinExistence type="predicted"/>
<gene>
    <name evidence="1" type="ORF">M4V62_40580</name>
</gene>
<accession>A0ABY4Q6U1</accession>
<protein>
    <submittedName>
        <fullName evidence="1">Uncharacterized protein</fullName>
    </submittedName>
</protein>
<keyword evidence="2" id="KW-1185">Reference proteome</keyword>
<sequence>MVRNTPNAADRHLIRIAAASGLELSAARLERWRAAGLIPRPGPDTLIQVGGSRVHPVETAALVLGLLECARHCRAVDDLVLLAFFNGVPVPTQPVRIALAKAFFGTYVQRRDDERAALDSVPAEHRDADPPEYNWAEAAAELDMAHHRDAVRQMRANLKRRRDLATASRAELDARVRGVLIWLNAPALPTHDAVFMADLRSAMAFDAAPERSRAAWLLAALCHSEQRAERRETCGEERLATLLSVPDDELGSLREQVAESLDAMWFMATEGRSRHYAIGSASTARHAGRMLVEWISVRQVHPPGSRPAQVLVDSLRGLWLLVAETCGEGRAAFQQRTRRPGL</sequence>
<dbReference type="EMBL" id="CP097289">
    <property type="protein sequence ID" value="UQT60867.1"/>
    <property type="molecule type" value="Genomic_DNA"/>
</dbReference>
<dbReference type="RefSeq" id="WP_249592199.1">
    <property type="nucleotide sequence ID" value="NZ_BAAAQL010000018.1"/>
</dbReference>
<evidence type="ECO:0000313" key="1">
    <source>
        <dbReference type="EMBL" id="UQT60867.1"/>
    </source>
</evidence>
<organism evidence="1 2">
    <name type="scientific">Streptomyces durmitorensis</name>
    <dbReference type="NCBI Taxonomy" id="319947"/>
    <lineage>
        <taxon>Bacteria</taxon>
        <taxon>Bacillati</taxon>
        <taxon>Actinomycetota</taxon>
        <taxon>Actinomycetes</taxon>
        <taxon>Kitasatosporales</taxon>
        <taxon>Streptomycetaceae</taxon>
        <taxon>Streptomyces</taxon>
    </lineage>
</organism>
<reference evidence="1 2" key="1">
    <citation type="submission" date="2022-05" db="EMBL/GenBank/DDBJ databases">
        <authorList>
            <person name="Zhou X."/>
            <person name="Li K."/>
            <person name="Man Y."/>
        </authorList>
    </citation>
    <scope>NUCLEOTIDE SEQUENCE [LARGE SCALE GENOMIC DNA]</scope>
    <source>
        <strain evidence="1 2">MS405</strain>
    </source>
</reference>
<evidence type="ECO:0000313" key="2">
    <source>
        <dbReference type="Proteomes" id="UP000829992"/>
    </source>
</evidence>
<dbReference type="Proteomes" id="UP000829992">
    <property type="component" value="Chromosome"/>
</dbReference>
<name>A0ABY4Q6U1_9ACTN</name>